<gene>
    <name evidence="2" type="ORF">DM01DRAFT_1331451</name>
</gene>
<reference evidence="2 3" key="1">
    <citation type="submission" date="2016-07" db="EMBL/GenBank/DDBJ databases">
        <title>Pervasive Adenine N6-methylation of Active Genes in Fungi.</title>
        <authorList>
            <consortium name="DOE Joint Genome Institute"/>
            <person name="Mondo S.J."/>
            <person name="Dannebaum R.O."/>
            <person name="Kuo R.C."/>
            <person name="Labutti K."/>
            <person name="Haridas S."/>
            <person name="Kuo A."/>
            <person name="Salamov A."/>
            <person name="Ahrendt S.R."/>
            <person name="Lipzen A."/>
            <person name="Sullivan W."/>
            <person name="Andreopoulos W.B."/>
            <person name="Clum A."/>
            <person name="Lindquist E."/>
            <person name="Daum C."/>
            <person name="Ramamoorthy G.K."/>
            <person name="Gryganskyi A."/>
            <person name="Culley D."/>
            <person name="Magnuson J.K."/>
            <person name="James T.Y."/>
            <person name="O'Malley M.A."/>
            <person name="Stajich J.E."/>
            <person name="Spatafora J.W."/>
            <person name="Visel A."/>
            <person name="Grigoriev I.V."/>
        </authorList>
    </citation>
    <scope>NUCLEOTIDE SEQUENCE [LARGE SCALE GENOMIC DNA]</scope>
    <source>
        <strain evidence="2 3">NRRL 3301</strain>
    </source>
</reference>
<keyword evidence="3" id="KW-1185">Reference proteome</keyword>
<dbReference type="OrthoDB" id="10254221at2759"/>
<evidence type="ECO:0000259" key="1">
    <source>
        <dbReference type="Pfam" id="PF13460"/>
    </source>
</evidence>
<organism evidence="2 3">
    <name type="scientific">Hesseltinella vesiculosa</name>
    <dbReference type="NCBI Taxonomy" id="101127"/>
    <lineage>
        <taxon>Eukaryota</taxon>
        <taxon>Fungi</taxon>
        <taxon>Fungi incertae sedis</taxon>
        <taxon>Mucoromycota</taxon>
        <taxon>Mucoromycotina</taxon>
        <taxon>Mucoromycetes</taxon>
        <taxon>Mucorales</taxon>
        <taxon>Cunninghamellaceae</taxon>
        <taxon>Hesseltinella</taxon>
    </lineage>
</organism>
<feature type="domain" description="NAD(P)-binding" evidence="1">
    <location>
        <begin position="1"/>
        <end position="170"/>
    </location>
</feature>
<dbReference type="SUPFAM" id="SSF51735">
    <property type="entry name" value="NAD(P)-binding Rossmann-fold domains"/>
    <property type="match status" value="1"/>
</dbReference>
<evidence type="ECO:0000313" key="2">
    <source>
        <dbReference type="EMBL" id="ORX61975.1"/>
    </source>
</evidence>
<dbReference type="AlphaFoldDB" id="A0A1X2GVB3"/>
<evidence type="ECO:0000313" key="3">
    <source>
        <dbReference type="Proteomes" id="UP000242146"/>
    </source>
</evidence>
<comment type="caution">
    <text evidence="2">The sequence shown here is derived from an EMBL/GenBank/DDBJ whole genome shotgun (WGS) entry which is preliminary data.</text>
</comment>
<dbReference type="InterPro" id="IPR016040">
    <property type="entry name" value="NAD(P)-bd_dom"/>
</dbReference>
<dbReference type="PANTHER" id="PTHR15020">
    <property type="entry name" value="FLAVIN REDUCTASE-RELATED"/>
    <property type="match status" value="1"/>
</dbReference>
<dbReference type="EMBL" id="MCGT01000002">
    <property type="protein sequence ID" value="ORX61975.1"/>
    <property type="molecule type" value="Genomic_DNA"/>
</dbReference>
<dbReference type="Proteomes" id="UP000242146">
    <property type="component" value="Unassembled WGS sequence"/>
</dbReference>
<dbReference type="Gene3D" id="3.40.50.720">
    <property type="entry name" value="NAD(P)-binding Rossmann-like Domain"/>
    <property type="match status" value="1"/>
</dbReference>
<name>A0A1X2GVB3_9FUNG</name>
<sequence length="187" mass="21177">MVRNIQKLPEDIKANVQVFEGQLTEDDVILTSLDGVDAVISALGPVFPGHPTGLPITIGYRHIFRCMREKNITRILALSTPSLVDKANDKRLWWGTFGILPIKFFFQNGYKDIVATGELFQEQSDLDWTLYRVVGLMDSKEESGKLKVSYGGDAGMWLYRKDIARFCINEVVENKWVHKLPLLSSDS</sequence>
<dbReference type="STRING" id="101127.A0A1X2GVB3"/>
<dbReference type="Pfam" id="PF13460">
    <property type="entry name" value="NAD_binding_10"/>
    <property type="match status" value="1"/>
</dbReference>
<accession>A0A1X2GVB3</accession>
<dbReference type="PANTHER" id="PTHR15020:SF50">
    <property type="entry name" value="UPF0659 PROTEIN YMR090W"/>
    <property type="match status" value="1"/>
</dbReference>
<proteinExistence type="predicted"/>
<dbReference type="InterPro" id="IPR036291">
    <property type="entry name" value="NAD(P)-bd_dom_sf"/>
</dbReference>
<protein>
    <recommendedName>
        <fullName evidence="1">NAD(P)-binding domain-containing protein</fullName>
    </recommendedName>
</protein>